<keyword evidence="3" id="KW-1185">Reference proteome</keyword>
<evidence type="ECO:0000313" key="3">
    <source>
        <dbReference type="Proteomes" id="UP000077266"/>
    </source>
</evidence>
<reference evidence="2 3" key="1">
    <citation type="journal article" date="2016" name="Mol. Biol. Evol.">
        <title>Comparative Genomics of Early-Diverging Mushroom-Forming Fungi Provides Insights into the Origins of Lignocellulose Decay Capabilities.</title>
        <authorList>
            <person name="Nagy L.G."/>
            <person name="Riley R."/>
            <person name="Tritt A."/>
            <person name="Adam C."/>
            <person name="Daum C."/>
            <person name="Floudas D."/>
            <person name="Sun H."/>
            <person name="Yadav J.S."/>
            <person name="Pangilinan J."/>
            <person name="Larsson K.H."/>
            <person name="Matsuura K."/>
            <person name="Barry K."/>
            <person name="Labutti K."/>
            <person name="Kuo R."/>
            <person name="Ohm R.A."/>
            <person name="Bhattacharya S.S."/>
            <person name="Shirouzu T."/>
            <person name="Yoshinaga Y."/>
            <person name="Martin F.M."/>
            <person name="Grigoriev I.V."/>
            <person name="Hibbett D.S."/>
        </authorList>
    </citation>
    <scope>NUCLEOTIDE SEQUENCE [LARGE SCALE GENOMIC DNA]</scope>
    <source>
        <strain evidence="2 3">HHB12029</strain>
    </source>
</reference>
<feature type="region of interest" description="Disordered" evidence="1">
    <location>
        <begin position="81"/>
        <end position="119"/>
    </location>
</feature>
<feature type="region of interest" description="Disordered" evidence="1">
    <location>
        <begin position="1"/>
        <end position="48"/>
    </location>
</feature>
<name>A0A165FZ75_EXIGL</name>
<gene>
    <name evidence="2" type="ORF">EXIGLDRAFT_139179</name>
</gene>
<evidence type="ECO:0000313" key="2">
    <source>
        <dbReference type="EMBL" id="KZV89748.1"/>
    </source>
</evidence>
<feature type="compositionally biased region" description="Polar residues" evidence="1">
    <location>
        <begin position="26"/>
        <end position="35"/>
    </location>
</feature>
<evidence type="ECO:0000256" key="1">
    <source>
        <dbReference type="SAM" id="MobiDB-lite"/>
    </source>
</evidence>
<dbReference type="EMBL" id="KV426065">
    <property type="protein sequence ID" value="KZV89748.1"/>
    <property type="molecule type" value="Genomic_DNA"/>
</dbReference>
<dbReference type="InParanoid" id="A0A165FZ75"/>
<proteinExistence type="predicted"/>
<organism evidence="2 3">
    <name type="scientific">Exidia glandulosa HHB12029</name>
    <dbReference type="NCBI Taxonomy" id="1314781"/>
    <lineage>
        <taxon>Eukaryota</taxon>
        <taxon>Fungi</taxon>
        <taxon>Dikarya</taxon>
        <taxon>Basidiomycota</taxon>
        <taxon>Agaricomycotina</taxon>
        <taxon>Agaricomycetes</taxon>
        <taxon>Auriculariales</taxon>
        <taxon>Exidiaceae</taxon>
        <taxon>Exidia</taxon>
    </lineage>
</organism>
<feature type="compositionally biased region" description="Low complexity" evidence="1">
    <location>
        <begin position="162"/>
        <end position="181"/>
    </location>
</feature>
<feature type="region of interest" description="Disordered" evidence="1">
    <location>
        <begin position="150"/>
        <end position="181"/>
    </location>
</feature>
<feature type="compositionally biased region" description="Basic and acidic residues" evidence="1">
    <location>
        <begin position="1"/>
        <end position="12"/>
    </location>
</feature>
<sequence>MRARWVQDDPRRLSSTATTTSSSTAIYSTGQTSKTTPRHSPSRPGTPLALDLYYVQQYQDSAPPHPSRVQTKPNLLQAVRDERVRRPDLSLARNAPSRPEPNLARKSAPSNWSDDPLQRTRPRGCGAWRVAAGTSIQHCCARSRVHHRVSRREHSVETRPARVLISSSRPSSSVTSVDREK</sequence>
<accession>A0A165FZ75</accession>
<feature type="compositionally biased region" description="Low complexity" evidence="1">
    <location>
        <begin position="14"/>
        <end position="25"/>
    </location>
</feature>
<dbReference type="AlphaFoldDB" id="A0A165FZ75"/>
<dbReference type="Proteomes" id="UP000077266">
    <property type="component" value="Unassembled WGS sequence"/>
</dbReference>
<protein>
    <submittedName>
        <fullName evidence="2">Uncharacterized protein</fullName>
    </submittedName>
</protein>